<dbReference type="Proteomes" id="UP000548304">
    <property type="component" value="Unassembled WGS sequence"/>
</dbReference>
<keyword evidence="1" id="KW-1133">Transmembrane helix</keyword>
<feature type="transmembrane region" description="Helical" evidence="1">
    <location>
        <begin position="42"/>
        <end position="62"/>
    </location>
</feature>
<feature type="transmembrane region" description="Helical" evidence="1">
    <location>
        <begin position="68"/>
        <end position="88"/>
    </location>
</feature>
<proteinExistence type="predicted"/>
<dbReference type="AlphaFoldDB" id="A0A852YV16"/>
<dbReference type="RefSeq" id="WP_179534303.1">
    <property type="nucleotide sequence ID" value="NZ_JACBYW010000001.1"/>
</dbReference>
<reference evidence="2 3" key="1">
    <citation type="submission" date="2020-07" db="EMBL/GenBank/DDBJ databases">
        <title>Genomic Encyclopedia of Type Strains, Phase III (KMG-III): the genomes of soil and plant-associated and newly described type strains.</title>
        <authorList>
            <person name="Whitman W."/>
        </authorList>
    </citation>
    <scope>NUCLEOTIDE SEQUENCE [LARGE SCALE GENOMIC DNA]</scope>
    <source>
        <strain evidence="2 3">CECT 8576</strain>
    </source>
</reference>
<organism evidence="2 3">
    <name type="scientific">Actinopolyspora biskrensis</name>
    <dbReference type="NCBI Taxonomy" id="1470178"/>
    <lineage>
        <taxon>Bacteria</taxon>
        <taxon>Bacillati</taxon>
        <taxon>Actinomycetota</taxon>
        <taxon>Actinomycetes</taxon>
        <taxon>Actinopolysporales</taxon>
        <taxon>Actinopolysporaceae</taxon>
        <taxon>Actinopolyspora</taxon>
    </lineage>
</organism>
<gene>
    <name evidence="2" type="ORF">FHR84_001162</name>
</gene>
<evidence type="ECO:0000313" key="3">
    <source>
        <dbReference type="Proteomes" id="UP000548304"/>
    </source>
</evidence>
<comment type="caution">
    <text evidence="2">The sequence shown here is derived from an EMBL/GenBank/DDBJ whole genome shotgun (WGS) entry which is preliminary data.</text>
</comment>
<keyword evidence="1" id="KW-0472">Membrane</keyword>
<evidence type="ECO:0000256" key="1">
    <source>
        <dbReference type="SAM" id="Phobius"/>
    </source>
</evidence>
<evidence type="ECO:0000313" key="2">
    <source>
        <dbReference type="EMBL" id="NYH77848.1"/>
    </source>
</evidence>
<keyword evidence="1" id="KW-0812">Transmembrane</keyword>
<name>A0A852YV16_9ACTN</name>
<accession>A0A852YV16</accession>
<protein>
    <submittedName>
        <fullName evidence="2">Fatty acid desaturase</fullName>
    </submittedName>
</protein>
<sequence>MNDGTEENGDRTRYEKGLPGYHDFLGRVTGAPPALSALTLRLWLAGFGMLFCLVSGALLVGYLPPLAWFGWLLIALGVIAVIDFAWVAHRKRRGEPG</sequence>
<dbReference type="EMBL" id="JACBYW010000001">
    <property type="protein sequence ID" value="NYH77848.1"/>
    <property type="molecule type" value="Genomic_DNA"/>
</dbReference>
<keyword evidence="3" id="KW-1185">Reference proteome</keyword>